<evidence type="ECO:0000313" key="5">
    <source>
        <dbReference type="EMBL" id="XFO73404.1"/>
    </source>
</evidence>
<evidence type="ECO:0000313" key="6">
    <source>
        <dbReference type="Proteomes" id="UP000216052"/>
    </source>
</evidence>
<keyword evidence="1" id="KW-0472">Membrane</keyword>
<evidence type="ECO:0000259" key="2">
    <source>
        <dbReference type="Pfam" id="PF01609"/>
    </source>
</evidence>
<evidence type="ECO:0000313" key="3">
    <source>
        <dbReference type="EMBL" id="XFO72319.1"/>
    </source>
</evidence>
<gene>
    <name evidence="3" type="ORF">SPACI_023710</name>
    <name evidence="4" type="ORF">SPACI_024620</name>
    <name evidence="5" type="ORF">SPACI_034900</name>
</gene>
<protein>
    <recommendedName>
        <fullName evidence="2">Transposase IS4-like domain-containing protein</fullName>
    </recommendedName>
</protein>
<dbReference type="Proteomes" id="UP000216052">
    <property type="component" value="Chromosome"/>
</dbReference>
<reference evidence="3 6" key="1">
    <citation type="submission" date="2024-05" db="EMBL/GenBank/DDBJ databases">
        <title>Isolation and characterization of Sporomusa carbonis sp. nov., a carboxydotrophic hydrogenogen in the genus of Sporomusa isolated from a charcoal burning pile.</title>
        <authorList>
            <person name="Boeer T."/>
            <person name="Rosenbaum F."/>
            <person name="Eysell L."/>
            <person name="Mueller V."/>
            <person name="Daniel R."/>
            <person name="Poehlein A."/>
        </authorList>
    </citation>
    <scope>NUCLEOTIDE SEQUENCE [LARGE SCALE GENOMIC DNA]</scope>
    <source>
        <strain evidence="3 6">DSM 3132</strain>
    </source>
</reference>
<dbReference type="SUPFAM" id="SSF53098">
    <property type="entry name" value="Ribonuclease H-like"/>
    <property type="match status" value="1"/>
</dbReference>
<name>A0ABZ3J1S1_SPOA4</name>
<feature type="transmembrane region" description="Helical" evidence="1">
    <location>
        <begin position="373"/>
        <end position="393"/>
    </location>
</feature>
<dbReference type="InterPro" id="IPR002559">
    <property type="entry name" value="Transposase_11"/>
</dbReference>
<feature type="domain" description="Transposase IS4-like" evidence="2">
    <location>
        <begin position="197"/>
        <end position="387"/>
    </location>
</feature>
<keyword evidence="1" id="KW-1133">Transmembrane helix</keyword>
<evidence type="ECO:0000256" key="1">
    <source>
        <dbReference type="SAM" id="Phobius"/>
    </source>
</evidence>
<keyword evidence="1" id="KW-0812">Transmembrane</keyword>
<proteinExistence type="predicted"/>
<keyword evidence="6" id="KW-1185">Reference proteome</keyword>
<dbReference type="InterPro" id="IPR012337">
    <property type="entry name" value="RNaseH-like_sf"/>
</dbReference>
<dbReference type="RefSeq" id="WP_373657478.1">
    <property type="nucleotide sequence ID" value="NZ_CP155571.1"/>
</dbReference>
<dbReference type="EMBL" id="CP155571">
    <property type="protein sequence ID" value="XFO73404.1"/>
    <property type="molecule type" value="Genomic_DNA"/>
</dbReference>
<dbReference type="EMBL" id="CP155571">
    <property type="protein sequence ID" value="XFO72319.1"/>
    <property type="molecule type" value="Genomic_DNA"/>
</dbReference>
<evidence type="ECO:0000313" key="4">
    <source>
        <dbReference type="EMBL" id="XFO72410.1"/>
    </source>
</evidence>
<dbReference type="Pfam" id="PF01609">
    <property type="entry name" value="DDE_Tnp_1"/>
    <property type="match status" value="1"/>
</dbReference>
<dbReference type="EMBL" id="CP155571">
    <property type="protein sequence ID" value="XFO72410.1"/>
    <property type="molecule type" value="Genomic_DNA"/>
</dbReference>
<accession>A0ABZ3J1S1</accession>
<organism evidence="3 6">
    <name type="scientific">Sporomusa acidovorans (strain ATCC 49682 / DSM 3132 / Mol)</name>
    <dbReference type="NCBI Taxonomy" id="1123286"/>
    <lineage>
        <taxon>Bacteria</taxon>
        <taxon>Bacillati</taxon>
        <taxon>Bacillota</taxon>
        <taxon>Negativicutes</taxon>
        <taxon>Selenomonadales</taxon>
        <taxon>Sporomusaceae</taxon>
        <taxon>Sporomusa</taxon>
    </lineage>
</organism>
<feature type="transmembrane region" description="Helical" evidence="1">
    <location>
        <begin position="422"/>
        <end position="443"/>
    </location>
</feature>
<sequence length="460" mass="53132">MIQLCQKDKERILNAIKNGHIDAADLSLPNLIDTIVLTMKQKNLLAPLADCLEDKRSSNQKIPFGILLILAVTAKLKLKTSLTDVPFAVTDAELLSELGWNVWDTERDLENGLFSENVMRRLIAKYDSDEFIAFYNRYVQEKLLPELRFQPTIHILDCTKIPVNLDNDNYEKAGIVQIDGETSRGYKLGALRGLLDDSGAVEEIVLGSIQTNDLELCREMLKNTACLKEQDVLINDRGFLSRDMMNLLKTERCVDTYIPAKKNMILYQEAVSLAKLSGKWSKHPNKKRTTQEIQRVCDLGEFWQSETPEQDVPINACVVHDTKDDTYAVFLTTDLYKTARQILQVYEIRPEIEEDFRQLKDFWKLEDFKSTQYNYITFHMVMTLLGYLYFQVYKNIDEGRKYRGKSLPVVLKNYKSKKAPAVIIYVGQYFGIFPFLEFIQLYAECSPEIRRRLDPILGQV</sequence>